<evidence type="ECO:0000256" key="1">
    <source>
        <dbReference type="ARBA" id="ARBA00010641"/>
    </source>
</evidence>
<dbReference type="GO" id="GO:0003677">
    <property type="term" value="F:DNA binding"/>
    <property type="evidence" value="ECO:0007669"/>
    <property type="project" value="InterPro"/>
</dbReference>
<dbReference type="PANTHER" id="PTHR30173:SF36">
    <property type="entry name" value="ECF RNA POLYMERASE SIGMA FACTOR SIGJ"/>
    <property type="match status" value="1"/>
</dbReference>
<dbReference type="GO" id="GO:0016987">
    <property type="term" value="F:sigma factor activity"/>
    <property type="evidence" value="ECO:0007669"/>
    <property type="project" value="UniProtKB-KW"/>
</dbReference>
<evidence type="ECO:0000313" key="8">
    <source>
        <dbReference type="EMBL" id="SNT55783.1"/>
    </source>
</evidence>
<dbReference type="InterPro" id="IPR052704">
    <property type="entry name" value="ECF_Sigma-70_Domain"/>
</dbReference>
<evidence type="ECO:0000313" key="9">
    <source>
        <dbReference type="Proteomes" id="UP000198282"/>
    </source>
</evidence>
<evidence type="ECO:0000256" key="2">
    <source>
        <dbReference type="ARBA" id="ARBA00023015"/>
    </source>
</evidence>
<feature type="region of interest" description="Disordered" evidence="5">
    <location>
        <begin position="237"/>
        <end position="274"/>
    </location>
</feature>
<dbReference type="Pfam" id="PF08281">
    <property type="entry name" value="Sigma70_r4_2"/>
    <property type="match status" value="1"/>
</dbReference>
<feature type="domain" description="RNA polymerase sigma-70 region 2" evidence="6">
    <location>
        <begin position="50"/>
        <end position="111"/>
    </location>
</feature>
<dbReference type="InterPro" id="IPR036388">
    <property type="entry name" value="WH-like_DNA-bd_sf"/>
</dbReference>
<dbReference type="Gene3D" id="1.10.10.10">
    <property type="entry name" value="Winged helix-like DNA-binding domain superfamily/Winged helix DNA-binding domain"/>
    <property type="match status" value="1"/>
</dbReference>
<dbReference type="OrthoDB" id="3672769at2"/>
<keyword evidence="9" id="KW-1185">Reference proteome</keyword>
<dbReference type="SUPFAM" id="SSF88659">
    <property type="entry name" value="Sigma3 and sigma4 domains of RNA polymerase sigma factors"/>
    <property type="match status" value="1"/>
</dbReference>
<evidence type="ECO:0000259" key="7">
    <source>
        <dbReference type="Pfam" id="PF08281"/>
    </source>
</evidence>
<dbReference type="RefSeq" id="WP_089212252.1">
    <property type="nucleotide sequence ID" value="NZ_FZOD01000062.1"/>
</dbReference>
<evidence type="ECO:0000259" key="6">
    <source>
        <dbReference type="Pfam" id="PF04542"/>
    </source>
</evidence>
<protein>
    <submittedName>
        <fullName evidence="8">RNA polymerase sigma-70 factor, ECF subfamily</fullName>
    </submittedName>
</protein>
<dbReference type="Proteomes" id="UP000198282">
    <property type="component" value="Unassembled WGS sequence"/>
</dbReference>
<dbReference type="InterPro" id="IPR013324">
    <property type="entry name" value="RNA_pol_sigma_r3/r4-like"/>
</dbReference>
<dbReference type="PANTHER" id="PTHR30173">
    <property type="entry name" value="SIGMA 19 FACTOR"/>
    <property type="match status" value="1"/>
</dbReference>
<evidence type="ECO:0000256" key="5">
    <source>
        <dbReference type="SAM" id="MobiDB-lite"/>
    </source>
</evidence>
<keyword evidence="2" id="KW-0805">Transcription regulation</keyword>
<comment type="similarity">
    <text evidence="1">Belongs to the sigma-70 factor family. ECF subfamily.</text>
</comment>
<organism evidence="8 9">
    <name type="scientific">Streptosporangium subroseum</name>
    <dbReference type="NCBI Taxonomy" id="106412"/>
    <lineage>
        <taxon>Bacteria</taxon>
        <taxon>Bacillati</taxon>
        <taxon>Actinomycetota</taxon>
        <taxon>Actinomycetes</taxon>
        <taxon>Streptosporangiales</taxon>
        <taxon>Streptosporangiaceae</taxon>
        <taxon>Streptosporangium</taxon>
    </lineage>
</organism>
<dbReference type="AlphaFoldDB" id="A0A239NMV9"/>
<feature type="domain" description="RNA polymerase sigma factor 70 region 4 type 2" evidence="7">
    <location>
        <begin position="144"/>
        <end position="191"/>
    </location>
</feature>
<dbReference type="InterPro" id="IPR013249">
    <property type="entry name" value="RNA_pol_sigma70_r4_t2"/>
</dbReference>
<reference evidence="8 9" key="1">
    <citation type="submission" date="2017-06" db="EMBL/GenBank/DDBJ databases">
        <authorList>
            <person name="Kim H.J."/>
            <person name="Triplett B.A."/>
        </authorList>
    </citation>
    <scope>NUCLEOTIDE SEQUENCE [LARGE SCALE GENOMIC DNA]</scope>
    <source>
        <strain evidence="8 9">CGMCC 4.2132</strain>
    </source>
</reference>
<dbReference type="InterPro" id="IPR013325">
    <property type="entry name" value="RNA_pol_sigma_r2"/>
</dbReference>
<keyword evidence="3" id="KW-0731">Sigma factor</keyword>
<dbReference type="EMBL" id="FZOD01000062">
    <property type="protein sequence ID" value="SNT55783.1"/>
    <property type="molecule type" value="Genomic_DNA"/>
</dbReference>
<evidence type="ECO:0000256" key="3">
    <source>
        <dbReference type="ARBA" id="ARBA00023082"/>
    </source>
</evidence>
<dbReference type="GO" id="GO:0006352">
    <property type="term" value="P:DNA-templated transcription initiation"/>
    <property type="evidence" value="ECO:0007669"/>
    <property type="project" value="InterPro"/>
</dbReference>
<feature type="compositionally biased region" description="Basic residues" evidence="5">
    <location>
        <begin position="252"/>
        <end position="264"/>
    </location>
</feature>
<dbReference type="SUPFAM" id="SSF88946">
    <property type="entry name" value="Sigma2 domain of RNA polymerase sigma factors"/>
    <property type="match status" value="1"/>
</dbReference>
<feature type="region of interest" description="Disordered" evidence="5">
    <location>
        <begin position="113"/>
        <end position="135"/>
    </location>
</feature>
<gene>
    <name evidence="8" type="ORF">SAMN05216276_106235</name>
</gene>
<accession>A0A239NMV9</accession>
<name>A0A239NMV9_9ACTN</name>
<sequence>MPYANGAETVITNLLESPGDDAARTGPEVSAADDRLIGELDAAASVFVTTRPRLFAIARRVLDDVGEAEDVVQETWLRWERTDRSIVVSPPAFLAMTTTRLALNVTQSARRRRETSVGPWLPETVDHNGSPETAAERHDAVDVAVRLLLEKLSPAERAAYLLRKAFDYPYRRISEVLHLGADHTRQLVRRAHEHIATGRRRPVNTVAHRRLVQTFLAAAQTGDLAELEELLAADVSARSGDGDSRPISASNLRHRAADRSRRRRISTEPMRAGR</sequence>
<dbReference type="Gene3D" id="1.10.1740.10">
    <property type="match status" value="1"/>
</dbReference>
<evidence type="ECO:0000256" key="4">
    <source>
        <dbReference type="ARBA" id="ARBA00023163"/>
    </source>
</evidence>
<dbReference type="InterPro" id="IPR007627">
    <property type="entry name" value="RNA_pol_sigma70_r2"/>
</dbReference>
<keyword evidence="4" id="KW-0804">Transcription</keyword>
<dbReference type="Pfam" id="PF04542">
    <property type="entry name" value="Sigma70_r2"/>
    <property type="match status" value="1"/>
</dbReference>
<proteinExistence type="inferred from homology"/>